<evidence type="ECO:0000256" key="2">
    <source>
        <dbReference type="SAM" id="Phobius"/>
    </source>
</evidence>
<evidence type="ECO:0000313" key="5">
    <source>
        <dbReference type="Proteomes" id="UP000663193"/>
    </source>
</evidence>
<evidence type="ECO:0000256" key="1">
    <source>
        <dbReference type="SAM" id="MobiDB-lite"/>
    </source>
</evidence>
<feature type="transmembrane region" description="Helical" evidence="2">
    <location>
        <begin position="155"/>
        <end position="175"/>
    </location>
</feature>
<feature type="compositionally biased region" description="Polar residues" evidence="1">
    <location>
        <begin position="36"/>
        <end position="50"/>
    </location>
</feature>
<evidence type="ECO:0000256" key="3">
    <source>
        <dbReference type="SAM" id="SignalP"/>
    </source>
</evidence>
<name>A0A7U2I3I7_PHANO</name>
<dbReference type="EMBL" id="CP069033">
    <property type="protein sequence ID" value="QRD00439.1"/>
    <property type="molecule type" value="Genomic_DNA"/>
</dbReference>
<keyword evidence="5" id="KW-1185">Reference proteome</keyword>
<dbReference type="Proteomes" id="UP000663193">
    <property type="component" value="Chromosome 11"/>
</dbReference>
<accession>A0A7U2I3I7</accession>
<dbReference type="AlphaFoldDB" id="A0A7U2I3I7"/>
<reference evidence="5" key="1">
    <citation type="journal article" date="2021" name="BMC Genomics">
        <title>Chromosome-level genome assembly and manually-curated proteome of model necrotroph Parastagonospora nodorum Sn15 reveals a genome-wide trove of candidate effector homologs, and redundancy of virulence-related functions within an accessory chromosome.</title>
        <authorList>
            <person name="Bertazzoni S."/>
            <person name="Jones D.A.B."/>
            <person name="Phan H.T."/>
            <person name="Tan K.-C."/>
            <person name="Hane J.K."/>
        </authorList>
    </citation>
    <scope>NUCLEOTIDE SEQUENCE [LARGE SCALE GENOMIC DNA]</scope>
    <source>
        <strain evidence="5">SN15 / ATCC MYA-4574 / FGSC 10173)</strain>
    </source>
</reference>
<gene>
    <name evidence="4" type="ORF">JI435_438270</name>
</gene>
<sequence>MQFNICIFLAGQSAFFIPGLANSPCPRFPLKRDTNNTKPNTISSLPAGTSSTMTQLPETAYAPFSEPWVLADVEQQDKQQLEEQPACEVHSLSKTQTKEGQPTCEPVSPKKSVKDDQLEAIIAALGPEVQKYWTQTKGVVFGPEVQKYWMRIRGAVFPFVGGITAGVLTAGLTVYKIK</sequence>
<evidence type="ECO:0000313" key="4">
    <source>
        <dbReference type="EMBL" id="QRD00439.1"/>
    </source>
</evidence>
<keyword evidence="3" id="KW-0732">Signal</keyword>
<keyword evidence="2" id="KW-1133">Transmembrane helix</keyword>
<keyword evidence="2" id="KW-0812">Transmembrane</keyword>
<feature type="region of interest" description="Disordered" evidence="1">
    <location>
        <begin position="90"/>
        <end position="111"/>
    </location>
</feature>
<organism evidence="4 5">
    <name type="scientific">Phaeosphaeria nodorum (strain SN15 / ATCC MYA-4574 / FGSC 10173)</name>
    <name type="common">Glume blotch fungus</name>
    <name type="synonym">Parastagonospora nodorum</name>
    <dbReference type="NCBI Taxonomy" id="321614"/>
    <lineage>
        <taxon>Eukaryota</taxon>
        <taxon>Fungi</taxon>
        <taxon>Dikarya</taxon>
        <taxon>Ascomycota</taxon>
        <taxon>Pezizomycotina</taxon>
        <taxon>Dothideomycetes</taxon>
        <taxon>Pleosporomycetidae</taxon>
        <taxon>Pleosporales</taxon>
        <taxon>Pleosporineae</taxon>
        <taxon>Phaeosphaeriaceae</taxon>
        <taxon>Parastagonospora</taxon>
    </lineage>
</organism>
<feature type="chain" id="PRO_5030828011" evidence="3">
    <location>
        <begin position="22"/>
        <end position="178"/>
    </location>
</feature>
<keyword evidence="2" id="KW-0472">Membrane</keyword>
<feature type="signal peptide" evidence="3">
    <location>
        <begin position="1"/>
        <end position="21"/>
    </location>
</feature>
<feature type="region of interest" description="Disordered" evidence="1">
    <location>
        <begin position="31"/>
        <end position="50"/>
    </location>
</feature>
<dbReference type="VEuPathDB" id="FungiDB:JI435_438270"/>
<proteinExistence type="predicted"/>
<protein>
    <submittedName>
        <fullName evidence="4">Uncharacterized protein</fullName>
    </submittedName>
</protein>